<gene>
    <name evidence="1" type="ORF">NM688_g2804</name>
</gene>
<dbReference type="EMBL" id="JANHOG010000373">
    <property type="protein sequence ID" value="KAJ3555026.1"/>
    <property type="molecule type" value="Genomic_DNA"/>
</dbReference>
<protein>
    <submittedName>
        <fullName evidence="1">Uncharacterized protein</fullName>
    </submittedName>
</protein>
<dbReference type="Proteomes" id="UP001148662">
    <property type="component" value="Unassembled WGS sequence"/>
</dbReference>
<evidence type="ECO:0000313" key="2">
    <source>
        <dbReference type="Proteomes" id="UP001148662"/>
    </source>
</evidence>
<name>A0ACC1T7S2_9APHY</name>
<evidence type="ECO:0000313" key="1">
    <source>
        <dbReference type="EMBL" id="KAJ3555026.1"/>
    </source>
</evidence>
<comment type="caution">
    <text evidence="1">The sequence shown here is derived from an EMBL/GenBank/DDBJ whole genome shotgun (WGS) entry which is preliminary data.</text>
</comment>
<keyword evidence="2" id="KW-1185">Reference proteome</keyword>
<reference evidence="1" key="1">
    <citation type="submission" date="2022-07" db="EMBL/GenBank/DDBJ databases">
        <title>Genome Sequence of Phlebia brevispora.</title>
        <authorList>
            <person name="Buettner E."/>
        </authorList>
    </citation>
    <scope>NUCLEOTIDE SEQUENCE</scope>
    <source>
        <strain evidence="1">MPL23</strain>
    </source>
</reference>
<organism evidence="1 2">
    <name type="scientific">Phlebia brevispora</name>
    <dbReference type="NCBI Taxonomy" id="194682"/>
    <lineage>
        <taxon>Eukaryota</taxon>
        <taxon>Fungi</taxon>
        <taxon>Dikarya</taxon>
        <taxon>Basidiomycota</taxon>
        <taxon>Agaricomycotina</taxon>
        <taxon>Agaricomycetes</taxon>
        <taxon>Polyporales</taxon>
        <taxon>Meruliaceae</taxon>
        <taxon>Phlebia</taxon>
    </lineage>
</organism>
<proteinExistence type="predicted"/>
<sequence length="281" mass="31794">MIVPELLPRTGNEATQINPPNAVYHISTHGSDWLWAAFSLIAFCFVCMFALSFTRPRGRRAFHHIAMVILLTSSIAYFSMASDLGATPIDTEFRGHHETRQIWYVRYIQWFITFPLLLLEVLLATGVTLSDIMMAVFAAWVMDVSGLIGSLVASTYKWGYFTFGCVALFYIWYVLLWSAPRRTFAEEGELKTGYLLSSAYLAFMLITYPICWACSEGANVISPTSEMVWYGILDIIAGPFFLFFFLFVTRKVEYHSFGLHSGKYVPHGEPVHPKAAEAGRV</sequence>
<accession>A0ACC1T7S2</accession>